<name>A0ACA9NTV0_9GLOM</name>
<keyword evidence="2" id="KW-1185">Reference proteome</keyword>
<proteinExistence type="predicted"/>
<dbReference type="Proteomes" id="UP000789525">
    <property type="component" value="Unassembled WGS sequence"/>
</dbReference>
<sequence length="981" mass="111339">ITAPPPATQKISSSPIDQSKWGQVSTFLRQTFEKHQFRSSIINDISDTYRKARATEKKKQAIQKIKMMSMTRRMMDNVVPIDESSPIWADFAPSAEAMMELVTNPSTLSTDRWIEKGVLKRWTRDSVVIPDYQKFYTRLCRMSKVRYREVYRQYIQKYGPDMAFAVVHATSWGEGEAALDEMNWVLQGTGFPTLDIPLATVAIHPDSDHVVIIYNGTTSNSPCHQLTLEDEWESVEWLSLRAPIASLLAFRTDKHVGDKEAVLTELFPLALNSAEGGWVSEPIIDEDVAQAVIKAKTQISDDIQLDDPAGLKSILEEMISREEELFREVHDEVRKTHDDRVLGRVISRQGVEFVRHELTTHLRIVNGTATSLMVLKDLPRAAQRGVLGTSIEAPEIGRGMASYRRHWEALSALIEKGMDYQMLRHKQGPLLDFWKFIEKHTLKGLLIPILYLYLKTISPNMILGHSSTISQIFQSGSLVWTPRDLGIESMTGPEGLNHLHGGIVQDPCVSEAQRPALDKGLKDRLGTFRIIRYGPGAMDCANLLINHDAGAGFYRQYLPKDYSRLTTLLKAKHMVCQGVTEDYTGKYPKPNELQEKVALLKKIRHRVEEIVAQSGLGGLLATEISRHYEEEMAFDTLSRLTSDGDDKSTNDDTEDEESRTTRGNKVVGIEARRYHGPRAKGLPRSAERKTQLLQLQEDEEVAKMMEIDQPLLWRGLRPSDPEFETRFMMVKEGFSILRSSNGFGRTEKGIQTREDEGKKIAQWNKDKAVVDRENEAAEFGGSWTAAEQYKMLTLVEKTVTRNTGAIHTLKRLPYRGLFFQEYEWIIHLGDALNHSGLSGLAKDRIMREFDLQAVMVSAIWTTTPMQLERLMAWDAILKVQCVGIDPLDAAINHGYAPEVDARSKYEDGKTQYWPEQFIAQGCLKSLKSRNVQTLTCLRCGTFKMNTVLYDVEELKKHLPCNRNVTGKKESRCRTLGEDEIF</sequence>
<accession>A0ACA9NTV0</accession>
<evidence type="ECO:0000313" key="2">
    <source>
        <dbReference type="Proteomes" id="UP000789525"/>
    </source>
</evidence>
<gene>
    <name evidence="1" type="ORF">ACOLOM_LOCUS9080</name>
</gene>
<organism evidence="1 2">
    <name type="scientific">Acaulospora colombiana</name>
    <dbReference type="NCBI Taxonomy" id="27376"/>
    <lineage>
        <taxon>Eukaryota</taxon>
        <taxon>Fungi</taxon>
        <taxon>Fungi incertae sedis</taxon>
        <taxon>Mucoromycota</taxon>
        <taxon>Glomeromycotina</taxon>
        <taxon>Glomeromycetes</taxon>
        <taxon>Diversisporales</taxon>
        <taxon>Acaulosporaceae</taxon>
        <taxon>Acaulospora</taxon>
    </lineage>
</organism>
<reference evidence="1" key="1">
    <citation type="submission" date="2021-06" db="EMBL/GenBank/DDBJ databases">
        <authorList>
            <person name="Kallberg Y."/>
            <person name="Tangrot J."/>
            <person name="Rosling A."/>
        </authorList>
    </citation>
    <scope>NUCLEOTIDE SEQUENCE</scope>
    <source>
        <strain evidence="1">CL356</strain>
    </source>
</reference>
<dbReference type="EMBL" id="CAJVPT010025349">
    <property type="protein sequence ID" value="CAG8674554.1"/>
    <property type="molecule type" value="Genomic_DNA"/>
</dbReference>
<feature type="non-terminal residue" evidence="1">
    <location>
        <position position="1"/>
    </location>
</feature>
<comment type="caution">
    <text evidence="1">The sequence shown here is derived from an EMBL/GenBank/DDBJ whole genome shotgun (WGS) entry which is preliminary data.</text>
</comment>
<evidence type="ECO:0000313" key="1">
    <source>
        <dbReference type="EMBL" id="CAG8674554.1"/>
    </source>
</evidence>
<protein>
    <submittedName>
        <fullName evidence="1">6341_t:CDS:1</fullName>
    </submittedName>
</protein>